<evidence type="ECO:0000259" key="1">
    <source>
        <dbReference type="Pfam" id="PF06985"/>
    </source>
</evidence>
<name>A0A9P4M6T7_9PEZI</name>
<reference evidence="2" key="1">
    <citation type="journal article" date="2020" name="Stud. Mycol.">
        <title>101 Dothideomycetes genomes: a test case for predicting lifestyles and emergence of pathogens.</title>
        <authorList>
            <person name="Haridas S."/>
            <person name="Albert R."/>
            <person name="Binder M."/>
            <person name="Bloem J."/>
            <person name="Labutti K."/>
            <person name="Salamov A."/>
            <person name="Andreopoulos B."/>
            <person name="Baker S."/>
            <person name="Barry K."/>
            <person name="Bills G."/>
            <person name="Bluhm B."/>
            <person name="Cannon C."/>
            <person name="Castanera R."/>
            <person name="Culley D."/>
            <person name="Daum C."/>
            <person name="Ezra D."/>
            <person name="Gonzalez J."/>
            <person name="Henrissat B."/>
            <person name="Kuo A."/>
            <person name="Liang C."/>
            <person name="Lipzen A."/>
            <person name="Lutzoni F."/>
            <person name="Magnuson J."/>
            <person name="Mondo S."/>
            <person name="Nolan M."/>
            <person name="Ohm R."/>
            <person name="Pangilinan J."/>
            <person name="Park H.-J."/>
            <person name="Ramirez L."/>
            <person name="Alfaro M."/>
            <person name="Sun H."/>
            <person name="Tritt A."/>
            <person name="Yoshinaga Y."/>
            <person name="Zwiers L.-H."/>
            <person name="Turgeon B."/>
            <person name="Goodwin S."/>
            <person name="Spatafora J."/>
            <person name="Crous P."/>
            <person name="Grigoriev I."/>
        </authorList>
    </citation>
    <scope>NUCLEOTIDE SEQUENCE</scope>
    <source>
        <strain evidence="2">CBS 133067</strain>
    </source>
</reference>
<dbReference type="EMBL" id="ML978125">
    <property type="protein sequence ID" value="KAF2099658.1"/>
    <property type="molecule type" value="Genomic_DNA"/>
</dbReference>
<proteinExistence type="predicted"/>
<dbReference type="PANTHER" id="PTHR33112:SF1">
    <property type="entry name" value="HETEROKARYON INCOMPATIBILITY DOMAIN-CONTAINING PROTEIN"/>
    <property type="match status" value="1"/>
</dbReference>
<evidence type="ECO:0000313" key="3">
    <source>
        <dbReference type="Proteomes" id="UP000799772"/>
    </source>
</evidence>
<gene>
    <name evidence="2" type="ORF">NA57DRAFT_55606</name>
</gene>
<dbReference type="Pfam" id="PF06985">
    <property type="entry name" value="HET"/>
    <property type="match status" value="1"/>
</dbReference>
<dbReference type="InterPro" id="IPR010730">
    <property type="entry name" value="HET"/>
</dbReference>
<dbReference type="OrthoDB" id="5428863at2759"/>
<keyword evidence="3" id="KW-1185">Reference proteome</keyword>
<dbReference type="Proteomes" id="UP000799772">
    <property type="component" value="Unassembled WGS sequence"/>
</dbReference>
<organism evidence="2 3">
    <name type="scientific">Rhizodiscina lignyota</name>
    <dbReference type="NCBI Taxonomy" id="1504668"/>
    <lineage>
        <taxon>Eukaryota</taxon>
        <taxon>Fungi</taxon>
        <taxon>Dikarya</taxon>
        <taxon>Ascomycota</taxon>
        <taxon>Pezizomycotina</taxon>
        <taxon>Dothideomycetes</taxon>
        <taxon>Pleosporomycetidae</taxon>
        <taxon>Aulographales</taxon>
        <taxon>Rhizodiscinaceae</taxon>
        <taxon>Rhizodiscina</taxon>
    </lineage>
</organism>
<sequence>MWPIDRTIGENGAVWSLTAPTALFYSCTLPAPNHIRIPSGPLHLEPFFLERLDNIREEVVKGAKVRAEWDFSRIKGWLDHCDLHHGTACKETENGNIPKFQLLNCATGKPVLGQLDQPYAALSYVWGPSHGIPSEESGPEITQTIKDAMLVTSQLGLQYLWVDRCCIPRNDKRAEQIQLGKMDLIYMRAAVTIVDAYGENASSGLCGVSVPRSPQPRMRIGNFTLTSSFGMPPITIKGSPWNYRGWTYQEGILSPRCLYFTKHEVYLECRRNTFQESIDDPETLMLARALYDMKDDFATLEASVGHTTRVFPSDCLNELKHNPDRISIRMHEYGRRDLSYPADALNAFSGILSRFNHPRFEISSIFGVPILWTSRDWTFEEGFAAGLSWRTMTLHPITGSSFPTWSWCASGGCLRQVQHYYFTGIKCPPGLSFRFETTAGNLVSWSDMRENFDRSDLPFSCELNHMSFLVLSCMRRIPMTTGGQS</sequence>
<dbReference type="PROSITE" id="PS51257">
    <property type="entry name" value="PROKAR_LIPOPROTEIN"/>
    <property type="match status" value="1"/>
</dbReference>
<accession>A0A9P4M6T7</accession>
<feature type="domain" description="Heterokaryon incompatibility" evidence="1">
    <location>
        <begin position="119"/>
        <end position="250"/>
    </location>
</feature>
<comment type="caution">
    <text evidence="2">The sequence shown here is derived from an EMBL/GenBank/DDBJ whole genome shotgun (WGS) entry which is preliminary data.</text>
</comment>
<dbReference type="PANTHER" id="PTHR33112">
    <property type="entry name" value="DOMAIN PROTEIN, PUTATIVE-RELATED"/>
    <property type="match status" value="1"/>
</dbReference>
<evidence type="ECO:0000313" key="2">
    <source>
        <dbReference type="EMBL" id="KAF2099658.1"/>
    </source>
</evidence>
<protein>
    <submittedName>
        <fullName evidence="2">HET-domain-containing protein</fullName>
    </submittedName>
</protein>
<dbReference type="AlphaFoldDB" id="A0A9P4M6T7"/>